<proteinExistence type="predicted"/>
<dbReference type="Proteomes" id="UP001202328">
    <property type="component" value="Unassembled WGS sequence"/>
</dbReference>
<gene>
    <name evidence="1" type="ORF">MKW98_020545</name>
</gene>
<reference evidence="1" key="1">
    <citation type="submission" date="2022-04" db="EMBL/GenBank/DDBJ databases">
        <title>A functionally conserved STORR gene fusion in Papaver species that diverged 16.8 million years ago.</title>
        <authorList>
            <person name="Catania T."/>
        </authorList>
    </citation>
    <scope>NUCLEOTIDE SEQUENCE</scope>
    <source>
        <strain evidence="1">S-188037</strain>
    </source>
</reference>
<evidence type="ECO:0000313" key="2">
    <source>
        <dbReference type="Proteomes" id="UP001202328"/>
    </source>
</evidence>
<keyword evidence="2" id="KW-1185">Reference proteome</keyword>
<accession>A0AAD4SQD8</accession>
<evidence type="ECO:0000313" key="1">
    <source>
        <dbReference type="EMBL" id="KAI3914998.1"/>
    </source>
</evidence>
<organism evidence="1 2">
    <name type="scientific">Papaver atlanticum</name>
    <dbReference type="NCBI Taxonomy" id="357466"/>
    <lineage>
        <taxon>Eukaryota</taxon>
        <taxon>Viridiplantae</taxon>
        <taxon>Streptophyta</taxon>
        <taxon>Embryophyta</taxon>
        <taxon>Tracheophyta</taxon>
        <taxon>Spermatophyta</taxon>
        <taxon>Magnoliopsida</taxon>
        <taxon>Ranunculales</taxon>
        <taxon>Papaveraceae</taxon>
        <taxon>Papaveroideae</taxon>
        <taxon>Papaver</taxon>
    </lineage>
</organism>
<comment type="caution">
    <text evidence="1">The sequence shown here is derived from an EMBL/GenBank/DDBJ whole genome shotgun (WGS) entry which is preliminary data.</text>
</comment>
<feature type="non-terminal residue" evidence="1">
    <location>
        <position position="1"/>
    </location>
</feature>
<name>A0AAD4SQD8_9MAGN</name>
<sequence>VDTDILSSSFYNPSDFKWYLNTNITLPRKTQLPSLQGYQSGYQFGLVVTRRKCTYGNVHYVLFKWNTEIKPLASQHISNRCWCVNMCKHSVCFKHKSSPVV</sequence>
<protein>
    <submittedName>
        <fullName evidence="1">Uncharacterized protein</fullName>
    </submittedName>
</protein>
<dbReference type="EMBL" id="JAJJMB010009213">
    <property type="protein sequence ID" value="KAI3914998.1"/>
    <property type="molecule type" value="Genomic_DNA"/>
</dbReference>
<dbReference type="AlphaFoldDB" id="A0AAD4SQD8"/>